<evidence type="ECO:0000256" key="1">
    <source>
        <dbReference type="ARBA" id="ARBA00004496"/>
    </source>
</evidence>
<reference evidence="8" key="1">
    <citation type="submission" date="2025-08" db="UniProtKB">
        <authorList>
            <consortium name="RefSeq"/>
        </authorList>
    </citation>
    <scope>IDENTIFICATION</scope>
    <source>
        <tissue evidence="8">Blood</tissue>
    </source>
</reference>
<protein>
    <submittedName>
        <fullName evidence="8">Ovalbumin-like</fullName>
    </submittedName>
</protein>
<dbReference type="GO" id="GO:0005737">
    <property type="term" value="C:cytoplasm"/>
    <property type="evidence" value="ECO:0007669"/>
    <property type="project" value="UniProtKB-SubCell"/>
</dbReference>
<comment type="subcellular location">
    <subcellularLocation>
        <location evidence="1">Cytoplasm</location>
    </subcellularLocation>
</comment>
<dbReference type="Gene3D" id="2.30.39.10">
    <property type="entry name" value="Alpha-1-antitrypsin, domain 1"/>
    <property type="match status" value="1"/>
</dbReference>
<dbReference type="FunFam" id="2.30.39.10:FF:000001">
    <property type="entry name" value="Serpin family B member 2"/>
    <property type="match status" value="1"/>
</dbReference>
<organism evidence="7 8">
    <name type="scientific">Eublepharis macularius</name>
    <name type="common">Leopard gecko</name>
    <name type="synonym">Cyrtodactylus macularius</name>
    <dbReference type="NCBI Taxonomy" id="481883"/>
    <lineage>
        <taxon>Eukaryota</taxon>
        <taxon>Metazoa</taxon>
        <taxon>Chordata</taxon>
        <taxon>Craniata</taxon>
        <taxon>Vertebrata</taxon>
        <taxon>Euteleostomi</taxon>
        <taxon>Lepidosauria</taxon>
        <taxon>Squamata</taxon>
        <taxon>Bifurcata</taxon>
        <taxon>Gekkota</taxon>
        <taxon>Eublepharidae</taxon>
        <taxon>Eublepharinae</taxon>
        <taxon>Eublepharis</taxon>
    </lineage>
</organism>
<feature type="domain" description="Serpin" evidence="6">
    <location>
        <begin position="14"/>
        <end position="388"/>
    </location>
</feature>
<dbReference type="AlphaFoldDB" id="A0AA97L5H1"/>
<dbReference type="InterPro" id="IPR023796">
    <property type="entry name" value="Serpin_dom"/>
</dbReference>
<dbReference type="CDD" id="cd19956">
    <property type="entry name" value="serpinB"/>
    <property type="match status" value="1"/>
</dbReference>
<gene>
    <name evidence="8" type="primary">LOC129333133</name>
</gene>
<evidence type="ECO:0000256" key="2">
    <source>
        <dbReference type="ARBA" id="ARBA00006426"/>
    </source>
</evidence>
<dbReference type="SMART" id="SM00093">
    <property type="entry name" value="SERPIN"/>
    <property type="match status" value="1"/>
</dbReference>
<dbReference type="PANTHER" id="PTHR11461:SF180">
    <property type="entry name" value="LEUKOCYTE ELASTASE INHIBITOR"/>
    <property type="match status" value="1"/>
</dbReference>
<dbReference type="PROSITE" id="PS00284">
    <property type="entry name" value="SERPIN"/>
    <property type="match status" value="1"/>
</dbReference>
<dbReference type="RefSeq" id="XP_054840542.1">
    <property type="nucleotide sequence ID" value="XM_054984567.1"/>
</dbReference>
<evidence type="ECO:0000313" key="8">
    <source>
        <dbReference type="RefSeq" id="XP_054840542.1"/>
    </source>
</evidence>
<dbReference type="PANTHER" id="PTHR11461">
    <property type="entry name" value="SERINE PROTEASE INHIBITOR, SERPIN"/>
    <property type="match status" value="1"/>
</dbReference>
<evidence type="ECO:0000256" key="5">
    <source>
        <dbReference type="ARBA" id="ARBA00022900"/>
    </source>
</evidence>
<dbReference type="Pfam" id="PF00079">
    <property type="entry name" value="Serpin"/>
    <property type="match status" value="1"/>
</dbReference>
<dbReference type="SUPFAM" id="SSF56574">
    <property type="entry name" value="Serpins"/>
    <property type="match status" value="1"/>
</dbReference>
<dbReference type="Gene3D" id="3.30.497.10">
    <property type="entry name" value="Antithrombin, subunit I, domain 2"/>
    <property type="match status" value="1"/>
</dbReference>
<name>A0AA97L5H1_EUBMA</name>
<dbReference type="InterPro" id="IPR042185">
    <property type="entry name" value="Serpin_sf_2"/>
</dbReference>
<evidence type="ECO:0000313" key="7">
    <source>
        <dbReference type="Proteomes" id="UP001190640"/>
    </source>
</evidence>
<dbReference type="KEGG" id="emc:129333133"/>
<keyword evidence="4" id="KW-0646">Protease inhibitor</keyword>
<evidence type="ECO:0000256" key="3">
    <source>
        <dbReference type="ARBA" id="ARBA00022490"/>
    </source>
</evidence>
<dbReference type="GeneID" id="129333133"/>
<accession>A0AA97L5H1</accession>
<evidence type="ECO:0000256" key="4">
    <source>
        <dbReference type="ARBA" id="ARBA00022690"/>
    </source>
</evidence>
<keyword evidence="5" id="KW-0722">Serine protease inhibitor</keyword>
<dbReference type="GO" id="GO:0004867">
    <property type="term" value="F:serine-type endopeptidase inhibitor activity"/>
    <property type="evidence" value="ECO:0007669"/>
    <property type="project" value="UniProtKB-KW"/>
</dbReference>
<evidence type="ECO:0000259" key="6">
    <source>
        <dbReference type="SMART" id="SM00093"/>
    </source>
</evidence>
<dbReference type="InterPro" id="IPR042178">
    <property type="entry name" value="Serpin_sf_1"/>
</dbReference>
<dbReference type="GO" id="GO:0005615">
    <property type="term" value="C:extracellular space"/>
    <property type="evidence" value="ECO:0007669"/>
    <property type="project" value="InterPro"/>
</dbReference>
<keyword evidence="7" id="KW-1185">Reference proteome</keyword>
<comment type="similarity">
    <text evidence="2">Belongs to the serpin family. Ov-serpin subfamily.</text>
</comment>
<dbReference type="InterPro" id="IPR023795">
    <property type="entry name" value="Serpin_CS"/>
</dbReference>
<keyword evidence="3" id="KW-0963">Cytoplasm</keyword>
<proteinExistence type="inferred from homology"/>
<dbReference type="Proteomes" id="UP001190640">
    <property type="component" value="Chromosome 7"/>
</dbReference>
<sequence>MASQVAESNGEFCLDLFHELSRPSMDANVFFSSFGILSALAMLHLGARDETASQIQKVLHFDRFTEFENSKSPQCRQTNSVHSALGSILSQIRALNTNYTLSIANRIYVEQSYPILPKYLKCTKELYKAGVEKVDFKKTSEQTRLLINAWVESQTNGLIKDMFASGSLTSRTVLTLVNAIYFKGKWDYEFKKENTKEMVFMVNEKVNTSVQMMHQTAYFNFASIEKSRVLILELPYAGNEMSMLILLPKDRFGLLQLQSLMTYKKLRKWMNSMRKRKVEVFVPRMKMEEKYSLAGILGHLGITDLFTPMANLSGISTAGSLEVSEVIHKSYVEVNEEGTEAAAATGLEIRINSANIVKPVFRADHPFLFFVVHKKTNLILFLGKISSP</sequence>
<dbReference type="InterPro" id="IPR036186">
    <property type="entry name" value="Serpin_sf"/>
</dbReference>
<dbReference type="InterPro" id="IPR000215">
    <property type="entry name" value="Serpin_fam"/>
</dbReference>